<keyword evidence="3" id="KW-0812">Transmembrane</keyword>
<keyword evidence="4" id="KW-0732">Signal</keyword>
<evidence type="ECO:0000256" key="1">
    <source>
        <dbReference type="SAM" id="Coils"/>
    </source>
</evidence>
<evidence type="ECO:0000313" key="6">
    <source>
        <dbReference type="Proteomes" id="UP000290189"/>
    </source>
</evidence>
<feature type="compositionally biased region" description="Basic and acidic residues" evidence="2">
    <location>
        <begin position="154"/>
        <end position="163"/>
    </location>
</feature>
<name>A0A3P3YKC1_PLABS</name>
<dbReference type="Proteomes" id="UP000290189">
    <property type="component" value="Unassembled WGS sequence"/>
</dbReference>
<organism evidence="5 6">
    <name type="scientific">Plasmodiophora brassicae</name>
    <name type="common">Clubroot disease agent</name>
    <dbReference type="NCBI Taxonomy" id="37360"/>
    <lineage>
        <taxon>Eukaryota</taxon>
        <taxon>Sar</taxon>
        <taxon>Rhizaria</taxon>
        <taxon>Endomyxa</taxon>
        <taxon>Phytomyxea</taxon>
        <taxon>Plasmodiophorida</taxon>
        <taxon>Plasmodiophoridae</taxon>
        <taxon>Plasmodiophora</taxon>
    </lineage>
</organism>
<feature type="coiled-coil region" evidence="1">
    <location>
        <begin position="39"/>
        <end position="73"/>
    </location>
</feature>
<proteinExistence type="predicted"/>
<feature type="region of interest" description="Disordered" evidence="2">
    <location>
        <begin position="99"/>
        <end position="121"/>
    </location>
</feature>
<sequence>MLSSMSRAAASVVVVVVVVMAALAMAADSPTRGQGDAASEEAREMKHKLAQKVEAKERRLEEIHKAIDEIDLDGFTRDHKRQLKATTSLEEFIKVIDSFPKQTEMETPGDETDEGDEEREPVRLITGEIRDRLVDMYEEVEKLKREIVDTALRGQEKESRGTGEESDNEEGTSIPVTVPGAGSSNGKTTTPGKKAEASHVQEKEAPGGPDPKTMSGSAMTMGAAPVVATAAIAGTVGLYAYKKKSSLKKGWNKAIAYLGKSLSKVPAGPVPSPEPRSTPMTVGKVAGAVAATTAAAGAGTIGYFAYTENDLAKGWNKAVEKAKNVANAGLQTLGLQEKPAQTPPEVDQATSSATGAIVSVGAVVACAFAALA</sequence>
<feature type="signal peptide" evidence="4">
    <location>
        <begin position="1"/>
        <end position="26"/>
    </location>
</feature>
<keyword evidence="3" id="KW-0472">Membrane</keyword>
<dbReference type="EMBL" id="OVEO01000013">
    <property type="protein sequence ID" value="SPR00220.1"/>
    <property type="molecule type" value="Genomic_DNA"/>
</dbReference>
<keyword evidence="3" id="KW-1133">Transmembrane helix</keyword>
<feature type="region of interest" description="Disordered" evidence="2">
    <location>
        <begin position="154"/>
        <end position="215"/>
    </location>
</feature>
<evidence type="ECO:0000313" key="5">
    <source>
        <dbReference type="EMBL" id="SPR00220.1"/>
    </source>
</evidence>
<gene>
    <name evidence="5" type="ORF">PLBR_LOCUS7435</name>
</gene>
<feature type="compositionally biased region" description="Acidic residues" evidence="2">
    <location>
        <begin position="107"/>
        <end position="119"/>
    </location>
</feature>
<keyword evidence="5" id="KW-0496">Mitochondrion</keyword>
<geneLocation type="mitochondrion" evidence="5"/>
<protein>
    <submittedName>
        <fullName evidence="5">Uncharacterized protein</fullName>
    </submittedName>
</protein>
<keyword evidence="1" id="KW-0175">Coiled coil</keyword>
<feature type="transmembrane region" description="Helical" evidence="3">
    <location>
        <begin position="219"/>
        <end position="241"/>
    </location>
</feature>
<feature type="transmembrane region" description="Helical" evidence="3">
    <location>
        <begin position="353"/>
        <end position="371"/>
    </location>
</feature>
<evidence type="ECO:0000256" key="3">
    <source>
        <dbReference type="SAM" id="Phobius"/>
    </source>
</evidence>
<feature type="transmembrane region" description="Helical" evidence="3">
    <location>
        <begin position="285"/>
        <end position="306"/>
    </location>
</feature>
<dbReference type="AlphaFoldDB" id="A0A3P3YKC1"/>
<feature type="compositionally biased region" description="Polar residues" evidence="2">
    <location>
        <begin position="182"/>
        <end position="191"/>
    </location>
</feature>
<feature type="chain" id="PRO_5018220291" evidence="4">
    <location>
        <begin position="27"/>
        <end position="372"/>
    </location>
</feature>
<accession>A0A3P3YKC1</accession>
<evidence type="ECO:0000256" key="4">
    <source>
        <dbReference type="SAM" id="SignalP"/>
    </source>
</evidence>
<feature type="compositionally biased region" description="Basic and acidic residues" evidence="2">
    <location>
        <begin position="193"/>
        <end position="205"/>
    </location>
</feature>
<evidence type="ECO:0000256" key="2">
    <source>
        <dbReference type="SAM" id="MobiDB-lite"/>
    </source>
</evidence>
<reference evidence="5 6" key="1">
    <citation type="submission" date="2018-03" db="EMBL/GenBank/DDBJ databases">
        <authorList>
            <person name="Fogelqvist J."/>
        </authorList>
    </citation>
    <scope>NUCLEOTIDE SEQUENCE [LARGE SCALE GENOMIC DNA]</scope>
</reference>